<evidence type="ECO:0000313" key="7">
    <source>
        <dbReference type="Proteomes" id="UP000037179"/>
    </source>
</evidence>
<reference evidence="5 8" key="3">
    <citation type="submission" date="2016-10" db="EMBL/GenBank/DDBJ databases">
        <title>Genome sequence of Nocardia seriolae strain EM150506, isolated from Anguila japonica.</title>
        <authorList>
            <person name="Han H.-J."/>
        </authorList>
    </citation>
    <scope>NUCLEOTIDE SEQUENCE [LARGE SCALE GENOMIC DNA]</scope>
    <source>
        <strain evidence="5 8">EM150506</strain>
    </source>
</reference>
<reference evidence="6 7" key="2">
    <citation type="journal article" date="2016" name="Genome Announc.">
        <title>Draft Genome Sequence of Erythromycin- and Oxytetracycline-Sensitive Nocardia seriolae Strain U-1 (NBRC 110359).</title>
        <authorList>
            <person name="Imajoh M."/>
            <person name="Sukeda M."/>
            <person name="Shimizu M."/>
            <person name="Yamane J."/>
            <person name="Ohnishi K."/>
            <person name="Oshima S."/>
        </authorList>
    </citation>
    <scope>NUCLEOTIDE SEQUENCE [LARGE SCALE GENOMIC DNA]</scope>
    <source>
        <strain evidence="6 7">U-1</strain>
    </source>
</reference>
<evidence type="ECO:0000256" key="3">
    <source>
        <dbReference type="ARBA" id="ARBA00022490"/>
    </source>
</evidence>
<organism evidence="6 7">
    <name type="scientific">Nocardia seriolae</name>
    <dbReference type="NCBI Taxonomy" id="37332"/>
    <lineage>
        <taxon>Bacteria</taxon>
        <taxon>Bacillati</taxon>
        <taxon>Actinomycetota</taxon>
        <taxon>Actinomycetes</taxon>
        <taxon>Mycobacteriales</taxon>
        <taxon>Nocardiaceae</taxon>
        <taxon>Nocardia</taxon>
    </lineage>
</organism>
<keyword evidence="4" id="KW-0143">Chaperone</keyword>
<dbReference type="Pfam" id="PF14011">
    <property type="entry name" value="ESX-1_EspG"/>
    <property type="match status" value="1"/>
</dbReference>
<dbReference type="EMBL" id="BBYQ01000087">
    <property type="protein sequence ID" value="GAP30588.1"/>
    <property type="molecule type" value="Genomic_DNA"/>
</dbReference>
<evidence type="ECO:0000313" key="6">
    <source>
        <dbReference type="EMBL" id="GAP30588.1"/>
    </source>
</evidence>
<dbReference type="EMBL" id="CP017839">
    <property type="protein sequence ID" value="APB01571.1"/>
    <property type="molecule type" value="Genomic_DNA"/>
</dbReference>
<accession>A0A0B8N965</accession>
<dbReference type="RefSeq" id="WP_033087341.1">
    <property type="nucleotide sequence ID" value="NZ_AP017900.1"/>
</dbReference>
<evidence type="ECO:0000256" key="4">
    <source>
        <dbReference type="ARBA" id="ARBA00023186"/>
    </source>
</evidence>
<evidence type="ECO:0000256" key="2">
    <source>
        <dbReference type="ARBA" id="ARBA00006411"/>
    </source>
</evidence>
<comment type="subcellular location">
    <subcellularLocation>
        <location evidence="1">Cytoplasm</location>
    </subcellularLocation>
</comment>
<sequence length="262" mass="29422">MNWELTDDEFKVLCNRYLDGWLPAPLTYTSRIQTMDAYDRELDRVEAGLRDRLDVGLNLPFETLANPEVLVVSGAWCDNDLDNPDKQIRIHAARRGWHAVMIVQHPGETAYHSAGYTLTECDPDALSTLMVERLPATAAAAGSPLPMVFDAPEQDPYEIRQGLAFDSFEDTAEAGSLAFWNKPAERTGFLRVVQGRSIYGPRGRLMTTAVWRDVPGEGRYLIEVDEPEMRAVGADSAVLADSIDRRMQLVLDHMQERGELRV</sequence>
<dbReference type="GeneID" id="93372509"/>
<evidence type="ECO:0000313" key="8">
    <source>
        <dbReference type="Proteomes" id="UP000180166"/>
    </source>
</evidence>
<keyword evidence="3" id="KW-0963">Cytoplasm</keyword>
<comment type="similarity">
    <text evidence="2">Belongs to the EspG family.</text>
</comment>
<dbReference type="KEGG" id="nsr:NS506_07551"/>
<protein>
    <submittedName>
        <fullName evidence="6">Uncharacterized protein</fullName>
    </submittedName>
</protein>
<dbReference type="AlphaFoldDB" id="A0A0B8N965"/>
<evidence type="ECO:0000256" key="1">
    <source>
        <dbReference type="ARBA" id="ARBA00004496"/>
    </source>
</evidence>
<evidence type="ECO:0000313" key="5">
    <source>
        <dbReference type="EMBL" id="APB01571.1"/>
    </source>
</evidence>
<proteinExistence type="inferred from homology"/>
<dbReference type="OrthoDB" id="4561431at2"/>
<dbReference type="Proteomes" id="UP000180166">
    <property type="component" value="Chromosome"/>
</dbReference>
<keyword evidence="7" id="KW-1185">Reference proteome</keyword>
<dbReference type="InterPro" id="IPR025734">
    <property type="entry name" value="EspG"/>
</dbReference>
<name>A0A0B8N965_9NOCA</name>
<gene>
    <name evidence="5" type="ORF">NS506_07551</name>
    <name evidence="6" type="ORF">NSK11_contig00087-0009</name>
</gene>
<reference evidence="7" key="1">
    <citation type="submission" date="2015-07" db="EMBL/GenBank/DDBJ databases">
        <title>Nocardia seriolae U-1 whole genome shotgun sequence.</title>
        <authorList>
            <person name="Imajoh M."/>
            <person name="Fukumoto Y."/>
            <person name="Sukeda M."/>
            <person name="Yamane J."/>
            <person name="Yamasaki K."/>
            <person name="Shimizu M."/>
            <person name="Ohnishi K."/>
            <person name="Oshima S."/>
        </authorList>
    </citation>
    <scope>NUCLEOTIDE SEQUENCE [LARGE SCALE GENOMIC DNA]</scope>
    <source>
        <strain evidence="7">U-1</strain>
    </source>
</reference>
<dbReference type="Proteomes" id="UP000037179">
    <property type="component" value="Unassembled WGS sequence"/>
</dbReference>